<dbReference type="PANTHER" id="PTHR30438">
    <property type="entry name" value="36 KDA ANTIGEN-RELATED"/>
    <property type="match status" value="1"/>
</dbReference>
<gene>
    <name evidence="3" type="ORF">HMPREF9440_00509</name>
</gene>
<dbReference type="PATRIC" id="fig|762967.3.peg.420"/>
<evidence type="ECO:0000256" key="1">
    <source>
        <dbReference type="SAM" id="Phobius"/>
    </source>
</evidence>
<dbReference type="AlphaFoldDB" id="H3KCQ6"/>
<evidence type="ECO:0000259" key="2">
    <source>
        <dbReference type="Pfam" id="PF25881"/>
    </source>
</evidence>
<keyword evidence="1" id="KW-1133">Transmembrane helix</keyword>
<organism evidence="3 4">
    <name type="scientific">Sutterella parvirubra YIT 11816</name>
    <dbReference type="NCBI Taxonomy" id="762967"/>
    <lineage>
        <taxon>Bacteria</taxon>
        <taxon>Pseudomonadati</taxon>
        <taxon>Pseudomonadota</taxon>
        <taxon>Betaproteobacteria</taxon>
        <taxon>Burkholderiales</taxon>
        <taxon>Sutterellaceae</taxon>
        <taxon>Sutterella</taxon>
    </lineage>
</organism>
<dbReference type="Gene3D" id="1.10.287.470">
    <property type="entry name" value="Helix hairpin bin"/>
    <property type="match status" value="1"/>
</dbReference>
<comment type="caution">
    <text evidence="3">The sequence shown here is derived from an EMBL/GenBank/DDBJ whole genome shotgun (WGS) entry which is preliminary data.</text>
</comment>
<feature type="domain" description="YbhG-like alpha-helical hairpin" evidence="2">
    <location>
        <begin position="87"/>
        <end position="203"/>
    </location>
</feature>
<protein>
    <submittedName>
        <fullName evidence="3">Auxiliary transport protein, membrane fusion protein family protein</fullName>
    </submittedName>
</protein>
<dbReference type="SUPFAM" id="SSF111369">
    <property type="entry name" value="HlyD-like secretion proteins"/>
    <property type="match status" value="2"/>
</dbReference>
<name>H3KCQ6_9BURK</name>
<reference evidence="3 4" key="1">
    <citation type="submission" date="2011-11" db="EMBL/GenBank/DDBJ databases">
        <authorList>
            <person name="Weinstock G."/>
            <person name="Sodergren E."/>
            <person name="Clifton S."/>
            <person name="Fulton L."/>
            <person name="Fulton B."/>
            <person name="Courtney L."/>
            <person name="Fronick C."/>
            <person name="Harrison M."/>
            <person name="Strong C."/>
            <person name="Farmer C."/>
            <person name="Delahaunty K."/>
            <person name="Markovic C."/>
            <person name="Hall O."/>
            <person name="Minx P."/>
            <person name="Tomlinson C."/>
            <person name="Mitreva M."/>
            <person name="Hou S."/>
            <person name="Chen J."/>
            <person name="Wollam A."/>
            <person name="Pepin K.H."/>
            <person name="Johnson M."/>
            <person name="Bhonagiri V."/>
            <person name="Zhang X."/>
            <person name="Suruliraj S."/>
            <person name="Warren W."/>
            <person name="Chinwalla A."/>
            <person name="Mardis E.R."/>
            <person name="Wilson R.K."/>
        </authorList>
    </citation>
    <scope>NUCLEOTIDE SEQUENCE [LARGE SCALE GENOMIC DNA]</scope>
    <source>
        <strain evidence="3 4">YIT 11816</strain>
    </source>
</reference>
<dbReference type="Proteomes" id="UP000004956">
    <property type="component" value="Unassembled WGS sequence"/>
</dbReference>
<dbReference type="EMBL" id="AFBQ01000058">
    <property type="protein sequence ID" value="EHY32119.1"/>
    <property type="molecule type" value="Genomic_DNA"/>
</dbReference>
<keyword evidence="1" id="KW-0472">Membrane</keyword>
<dbReference type="Gene3D" id="2.40.30.170">
    <property type="match status" value="1"/>
</dbReference>
<feature type="transmembrane region" description="Helical" evidence="1">
    <location>
        <begin position="12"/>
        <end position="32"/>
    </location>
</feature>
<sequence>MTAQPQKKSTAATLLGALILAGAVGFIGWGVWRATLPQPVPVQGMVDATTISVSAKIPGRIESVLVKEGDRIEAGTPVAKIAIPELEAKLAQVEAVARAAGAKASLADEGARSEEIRAAKAQKARADAALALAQRSWERVDALFKEGLVSAQRHDEVRAQRDGAREAVRAAAAQVEALETGLRAQEKDAAHALLAQAEGGVSEVRSMAEEAFVKTPLSGEVSKIIIDPGEIAPAGFPLVQVTDLTDVWMSFNLREDDLPGVAPGTRWQVEVPALGKTVEVEVYWVSARGDYAVWRATRQNSGYDLRTFEVRARPVTPVEGLRPGMSAILPKGL</sequence>
<evidence type="ECO:0000313" key="3">
    <source>
        <dbReference type="EMBL" id="EHY32119.1"/>
    </source>
</evidence>
<dbReference type="HOGENOM" id="CLU_018816_6_1_4"/>
<dbReference type="STRING" id="762967.HMPREF9440_00509"/>
<accession>H3KCQ6</accession>
<dbReference type="RefSeq" id="WP_008541051.1">
    <property type="nucleotide sequence ID" value="NZ_JH604884.1"/>
</dbReference>
<dbReference type="InterPro" id="IPR059052">
    <property type="entry name" value="HH_YbhG-like"/>
</dbReference>
<evidence type="ECO:0000313" key="4">
    <source>
        <dbReference type="Proteomes" id="UP000004956"/>
    </source>
</evidence>
<dbReference type="Pfam" id="PF25881">
    <property type="entry name" value="HH_YBHG"/>
    <property type="match status" value="1"/>
</dbReference>
<proteinExistence type="predicted"/>
<dbReference type="Gene3D" id="2.40.50.100">
    <property type="match status" value="1"/>
</dbReference>
<keyword evidence="1" id="KW-0812">Transmembrane</keyword>
<keyword evidence="4" id="KW-1185">Reference proteome</keyword>